<evidence type="ECO:0000313" key="2">
    <source>
        <dbReference type="Proteomes" id="UP000805649"/>
    </source>
</evidence>
<dbReference type="Proteomes" id="UP000805649">
    <property type="component" value="Unassembled WGS sequence"/>
</dbReference>
<accession>A0ACC3Z2C7</accession>
<dbReference type="EMBL" id="VUJX02000004">
    <property type="protein sequence ID" value="KAL0938243.1"/>
    <property type="molecule type" value="Genomic_DNA"/>
</dbReference>
<organism evidence="1 2">
    <name type="scientific">Colletotrichum truncatum</name>
    <name type="common">Anthracnose fungus</name>
    <name type="synonym">Colletotrichum capsici</name>
    <dbReference type="NCBI Taxonomy" id="5467"/>
    <lineage>
        <taxon>Eukaryota</taxon>
        <taxon>Fungi</taxon>
        <taxon>Dikarya</taxon>
        <taxon>Ascomycota</taxon>
        <taxon>Pezizomycotina</taxon>
        <taxon>Sordariomycetes</taxon>
        <taxon>Hypocreomycetidae</taxon>
        <taxon>Glomerellales</taxon>
        <taxon>Glomerellaceae</taxon>
        <taxon>Colletotrichum</taxon>
        <taxon>Colletotrichum truncatum species complex</taxon>
    </lineage>
</organism>
<protein>
    <submittedName>
        <fullName evidence="1">Modin</fullName>
    </submittedName>
</protein>
<reference evidence="1 2" key="1">
    <citation type="journal article" date="2020" name="Phytopathology">
        <title>Genome Sequence Resources of Colletotrichum truncatum, C. plurivorum, C. musicola, and C. sojae: Four Species Pathogenic to Soybean (Glycine max).</title>
        <authorList>
            <person name="Rogerio F."/>
            <person name="Boufleur T.R."/>
            <person name="Ciampi-Guillardi M."/>
            <person name="Sukno S.A."/>
            <person name="Thon M.R."/>
            <person name="Massola Junior N.S."/>
            <person name="Baroncelli R."/>
        </authorList>
    </citation>
    <scope>NUCLEOTIDE SEQUENCE [LARGE SCALE GENOMIC DNA]</scope>
    <source>
        <strain evidence="1 2">CMES1059</strain>
    </source>
</reference>
<evidence type="ECO:0000313" key="1">
    <source>
        <dbReference type="EMBL" id="KAL0938243.1"/>
    </source>
</evidence>
<proteinExistence type="predicted"/>
<gene>
    <name evidence="1" type="ORF">CTRU02_207974</name>
</gene>
<keyword evidence="2" id="KW-1185">Reference proteome</keyword>
<comment type="caution">
    <text evidence="1">The sequence shown here is derived from an EMBL/GenBank/DDBJ whole genome shotgun (WGS) entry which is preliminary data.</text>
</comment>
<name>A0ACC3Z2C7_COLTU</name>
<sequence>MSDSSGNDVETRTAIASMALAIVALAVSLVALVGTLGQLCQQYLATAVGYSNCGERVMGPWAKYTKLRFRPWELRFEVVFEAPVFFLCQPTNRMGPVKGAPIYFMDGRISDEKFAPGSKEKGILGQYGGASASWLLLFSLILWAKPAQNAQNGKSGVVGWKN</sequence>